<accession>A0A286RJ83</accession>
<keyword evidence="3" id="KW-1185">Reference proteome</keyword>
<proteinExistence type="predicted"/>
<dbReference type="SUPFAM" id="SSF54001">
    <property type="entry name" value="Cysteine proteinases"/>
    <property type="match status" value="1"/>
</dbReference>
<organism evidence="2 3">
    <name type="scientific">Thermogutta terrifontis</name>
    <dbReference type="NCBI Taxonomy" id="1331910"/>
    <lineage>
        <taxon>Bacteria</taxon>
        <taxon>Pseudomonadati</taxon>
        <taxon>Planctomycetota</taxon>
        <taxon>Planctomycetia</taxon>
        <taxon>Pirellulales</taxon>
        <taxon>Thermoguttaceae</taxon>
        <taxon>Thermogutta</taxon>
    </lineage>
</organism>
<dbReference type="EMBL" id="CP018477">
    <property type="protein sequence ID" value="ASV76013.1"/>
    <property type="molecule type" value="Genomic_DNA"/>
</dbReference>
<feature type="domain" description="Transglutaminase-like" evidence="1">
    <location>
        <begin position="445"/>
        <end position="505"/>
    </location>
</feature>
<dbReference type="AlphaFoldDB" id="A0A286RJ83"/>
<dbReference type="Pfam" id="PF01841">
    <property type="entry name" value="Transglut_core"/>
    <property type="match status" value="1"/>
</dbReference>
<dbReference type="PANTHER" id="PTHR33490:SF3">
    <property type="entry name" value="CONSERVED INTEGRAL MEMBRANE PROTEIN"/>
    <property type="match status" value="1"/>
</dbReference>
<name>A0A286RJ83_9BACT</name>
<dbReference type="InterPro" id="IPR038765">
    <property type="entry name" value="Papain-like_cys_pep_sf"/>
</dbReference>
<dbReference type="Gene3D" id="3.10.620.30">
    <property type="match status" value="1"/>
</dbReference>
<dbReference type="InterPro" id="IPR002931">
    <property type="entry name" value="Transglutaminase-like"/>
</dbReference>
<dbReference type="SMART" id="SM00460">
    <property type="entry name" value="TGc"/>
    <property type="match status" value="1"/>
</dbReference>
<gene>
    <name evidence="2" type="ORF">THTE_3411</name>
</gene>
<protein>
    <submittedName>
        <fullName evidence="2">Transglutaminase domain protein</fullName>
    </submittedName>
</protein>
<dbReference type="Proteomes" id="UP000215086">
    <property type="component" value="Chromosome"/>
</dbReference>
<sequence length="551" mass="61531">MPGLWVALLRKFFEADMRNRAEKPPRGMPTAIKNWCGRVVGEPRPWVFLMMICLLIEVIPVGCVGQAQPSAASARTAQTPAGSKPSQQARELWYLQSLFGETVGYERISVRSVDDPSPAFRKVEGEVVLRVKRMGTPVSVVTRYRALETCEGHPREFTVTVEQGKALAEYRGRVDGKQLVVETIVAGRTAQQTFDLPKDCRGFLGLQDCLWEKPMQPHEVREFSCLMLGVNGVCWAKAHSRDFEVIQLPEGKSRVLRIEITYTLPGKQRIEQTVWVDSSGTIVKQRMDSPPVDAVLVTRERALQERFSSLDLIEDIRIPARAPEDLRGARRAVYHIKGQIEGLAELLASGTNQQVRPLAEGVVELTVTLRRPRGITGSCAEQATRDEMEPNLWIQSDASQIRTIAESFAKNANEPSELAVALERYVFQTVKNRDYNQTFLSALDVLNTKEGDCTEHAVLLAALARACNIPSRVAVGLVHHRDAFYYHMWTELLVNGCWIGFDATRGYGGIDVGYIKFGHDSLAGADAMAAFLPMTKLLGQIRIEIVKLERD</sequence>
<evidence type="ECO:0000313" key="2">
    <source>
        <dbReference type="EMBL" id="ASV76013.1"/>
    </source>
</evidence>
<dbReference type="PANTHER" id="PTHR33490">
    <property type="entry name" value="BLR5614 PROTEIN-RELATED"/>
    <property type="match status" value="1"/>
</dbReference>
<evidence type="ECO:0000259" key="1">
    <source>
        <dbReference type="SMART" id="SM00460"/>
    </source>
</evidence>
<evidence type="ECO:0000313" key="3">
    <source>
        <dbReference type="Proteomes" id="UP000215086"/>
    </source>
</evidence>
<reference evidence="2 3" key="1">
    <citation type="journal article" name="Front. Microbiol.">
        <title>Sugar Metabolism of the First Thermophilic Planctomycete Thermogutta terrifontis: Comparative Genomic and Transcriptomic Approaches.</title>
        <authorList>
            <person name="Elcheninov A.G."/>
            <person name="Menzel P."/>
            <person name="Gudbergsdottir S.R."/>
            <person name="Slesarev A.I."/>
            <person name="Kadnikov V.V."/>
            <person name="Krogh A."/>
            <person name="Bonch-Osmolovskaya E.A."/>
            <person name="Peng X."/>
            <person name="Kublanov I.V."/>
        </authorList>
    </citation>
    <scope>NUCLEOTIDE SEQUENCE [LARGE SCALE GENOMIC DNA]</scope>
    <source>
        <strain evidence="2 3">R1</strain>
    </source>
</reference>
<dbReference type="KEGG" id="ttf:THTE_3411"/>